<dbReference type="CDD" id="cd03132">
    <property type="entry name" value="GATase1_catalase"/>
    <property type="match status" value="1"/>
</dbReference>
<comment type="similarity">
    <text evidence="2">Belongs to the catalase family. HPII subfamily.</text>
</comment>
<dbReference type="PANTHER" id="PTHR42821:SF1">
    <property type="entry name" value="CATALASE-B"/>
    <property type="match status" value="1"/>
</dbReference>
<feature type="binding site" evidence="13">
    <location>
        <position position="452"/>
    </location>
    <ligand>
        <name>heme</name>
        <dbReference type="ChEBI" id="CHEBI:30413"/>
    </ligand>
</feature>
<evidence type="ECO:0000313" key="17">
    <source>
        <dbReference type="EMBL" id="SHL81139.1"/>
    </source>
</evidence>
<dbReference type="Gene3D" id="1.20.1370.20">
    <property type="match status" value="1"/>
</dbReference>
<name>A0A1M7DPN4_9GAMM</name>
<dbReference type="InterPro" id="IPR002226">
    <property type="entry name" value="Catalase_haem_BS"/>
</dbReference>
<evidence type="ECO:0000256" key="15">
    <source>
        <dbReference type="SAM" id="MobiDB-lite"/>
    </source>
</evidence>
<dbReference type="InterPro" id="IPR020835">
    <property type="entry name" value="Catalase_sf"/>
</dbReference>
<dbReference type="Pfam" id="PF06628">
    <property type="entry name" value="Catalase-rel"/>
    <property type="match status" value="1"/>
</dbReference>
<dbReference type="AlphaFoldDB" id="A0A1M7DPN4"/>
<organism evidence="17 18">
    <name type="scientific">Halomonas cupida</name>
    <dbReference type="NCBI Taxonomy" id="44933"/>
    <lineage>
        <taxon>Bacteria</taxon>
        <taxon>Pseudomonadati</taxon>
        <taxon>Pseudomonadota</taxon>
        <taxon>Gammaproteobacteria</taxon>
        <taxon>Oceanospirillales</taxon>
        <taxon>Halomonadaceae</taxon>
        <taxon>Halomonas</taxon>
    </lineage>
</organism>
<evidence type="ECO:0000256" key="11">
    <source>
        <dbReference type="PIRSR" id="PIRSR038927-1"/>
    </source>
</evidence>
<protein>
    <recommendedName>
        <fullName evidence="3 10">Catalase</fullName>
        <ecNumber evidence="3 10">1.11.1.6</ecNumber>
    </recommendedName>
</protein>
<dbReference type="InterPro" id="IPR024708">
    <property type="entry name" value="Catalase_AS"/>
</dbReference>
<evidence type="ECO:0000256" key="2">
    <source>
        <dbReference type="ARBA" id="ARBA00010660"/>
    </source>
</evidence>
<dbReference type="PANTHER" id="PTHR42821">
    <property type="entry name" value="CATALASE"/>
    <property type="match status" value="1"/>
</dbReference>
<dbReference type="Gene3D" id="3.40.50.880">
    <property type="match status" value="1"/>
</dbReference>
<dbReference type="EMBL" id="FRCA01000003">
    <property type="protein sequence ID" value="SHL81139.1"/>
    <property type="molecule type" value="Genomic_DNA"/>
</dbReference>
<comment type="function">
    <text evidence="10">Decomposes hydrogen peroxide into water and oxygen; serves to protect cells from the toxic effects of hydrogen peroxide.</text>
</comment>
<dbReference type="InterPro" id="IPR029062">
    <property type="entry name" value="Class_I_gatase-like"/>
</dbReference>
<dbReference type="NCBIfam" id="NF008422">
    <property type="entry name" value="PRK11249.1"/>
    <property type="match status" value="1"/>
</dbReference>
<dbReference type="FunFam" id="2.40.180.10:FF:000003">
    <property type="entry name" value="Catalase"/>
    <property type="match status" value="1"/>
</dbReference>
<evidence type="ECO:0000256" key="14">
    <source>
        <dbReference type="RuleBase" id="RU000498"/>
    </source>
</evidence>
<evidence type="ECO:0000256" key="7">
    <source>
        <dbReference type="ARBA" id="ARBA00023002"/>
    </source>
</evidence>
<evidence type="ECO:0000256" key="5">
    <source>
        <dbReference type="ARBA" id="ARBA00022617"/>
    </source>
</evidence>
<dbReference type="EC" id="1.11.1.6" evidence="3 10"/>
<accession>A0A1M7DPN4</accession>
<evidence type="ECO:0000256" key="1">
    <source>
        <dbReference type="ARBA" id="ARBA00001971"/>
    </source>
</evidence>
<proteinExistence type="inferred from homology"/>
<evidence type="ECO:0000256" key="8">
    <source>
        <dbReference type="ARBA" id="ARBA00023004"/>
    </source>
</evidence>
<keyword evidence="7 10" id="KW-0560">Oxidoreductase</keyword>
<keyword evidence="5 10" id="KW-0349">Heme</keyword>
<feature type="domain" description="Catalase core" evidence="16">
    <location>
        <begin position="111"/>
        <end position="499"/>
    </location>
</feature>
<evidence type="ECO:0000256" key="4">
    <source>
        <dbReference type="ARBA" id="ARBA00022559"/>
    </source>
</evidence>
<keyword evidence="8 10" id="KW-0408">Iron</keyword>
<dbReference type="GO" id="GO:0042744">
    <property type="term" value="P:hydrogen peroxide catabolic process"/>
    <property type="evidence" value="ECO:0007669"/>
    <property type="project" value="UniProtKB-UniRule"/>
</dbReference>
<feature type="region of interest" description="Disordered" evidence="15">
    <location>
        <begin position="77"/>
        <end position="96"/>
    </location>
</feature>
<feature type="active site" evidence="11">
    <location>
        <position position="231"/>
    </location>
</feature>
<keyword evidence="4 10" id="KW-0575">Peroxidase</keyword>
<dbReference type="InterPro" id="IPR018028">
    <property type="entry name" value="Catalase"/>
</dbReference>
<comment type="catalytic activity">
    <reaction evidence="10 14">
        <text>2 H2O2 = O2 + 2 H2O</text>
        <dbReference type="Rhea" id="RHEA:20309"/>
        <dbReference type="ChEBI" id="CHEBI:15377"/>
        <dbReference type="ChEBI" id="CHEBI:15379"/>
        <dbReference type="ChEBI" id="CHEBI:16240"/>
        <dbReference type="EC" id="1.11.1.6"/>
    </reaction>
</comment>
<dbReference type="PIRSF" id="PIRSF038927">
    <property type="entry name" value="Catalase_clade2"/>
    <property type="match status" value="1"/>
</dbReference>
<dbReference type="Pfam" id="PF00199">
    <property type="entry name" value="Catalase"/>
    <property type="match status" value="1"/>
</dbReference>
<feature type="active site" evidence="11">
    <location>
        <position position="158"/>
    </location>
</feature>
<dbReference type="Proteomes" id="UP000184123">
    <property type="component" value="Unassembled WGS sequence"/>
</dbReference>
<keyword evidence="6 10" id="KW-0479">Metal-binding</keyword>
<evidence type="ECO:0000313" key="18">
    <source>
        <dbReference type="Proteomes" id="UP000184123"/>
    </source>
</evidence>
<evidence type="ECO:0000256" key="10">
    <source>
        <dbReference type="PIRNR" id="PIRNR038927"/>
    </source>
</evidence>
<dbReference type="STRING" id="44933.SAMN05660971_01414"/>
<gene>
    <name evidence="17" type="ORF">SAMN05660971_01414</name>
</gene>
<dbReference type="GO" id="GO:0006979">
    <property type="term" value="P:response to oxidative stress"/>
    <property type="evidence" value="ECO:0007669"/>
    <property type="project" value="InterPro"/>
</dbReference>
<evidence type="ECO:0000256" key="12">
    <source>
        <dbReference type="PIRSR" id="PIRSR038927-2"/>
    </source>
</evidence>
<dbReference type="InterPro" id="IPR041399">
    <property type="entry name" value="Catalase_large_C"/>
</dbReference>
<dbReference type="SUPFAM" id="SSF56634">
    <property type="entry name" value="Heme-dependent catalase-like"/>
    <property type="match status" value="1"/>
</dbReference>
<evidence type="ECO:0000256" key="9">
    <source>
        <dbReference type="ARBA" id="ARBA00023324"/>
    </source>
</evidence>
<feature type="region of interest" description="Disordered" evidence="15">
    <location>
        <begin position="487"/>
        <end position="513"/>
    </location>
</feature>
<feature type="binding site" description="axial binding residue" evidence="12">
    <location>
        <position position="445"/>
    </location>
    <ligand>
        <name>heme</name>
        <dbReference type="ChEBI" id="CHEBI:30413"/>
    </ligand>
    <ligandPart>
        <name>Fe</name>
        <dbReference type="ChEBI" id="CHEBI:18248"/>
    </ligandPart>
</feature>
<keyword evidence="9 10" id="KW-0376">Hydrogen peroxide</keyword>
<feature type="compositionally biased region" description="Basic and acidic residues" evidence="15">
    <location>
        <begin position="84"/>
        <end position="96"/>
    </location>
</feature>
<dbReference type="Pfam" id="PF18011">
    <property type="entry name" value="Catalase_C"/>
    <property type="match status" value="1"/>
</dbReference>
<evidence type="ECO:0000256" key="13">
    <source>
        <dbReference type="PIRSR" id="PIRSR038927-3"/>
    </source>
</evidence>
<reference evidence="17 18" key="1">
    <citation type="submission" date="2016-11" db="EMBL/GenBank/DDBJ databases">
        <authorList>
            <person name="Jaros S."/>
            <person name="Januszkiewicz K."/>
            <person name="Wedrychowicz H."/>
        </authorList>
    </citation>
    <scope>NUCLEOTIDE SEQUENCE [LARGE SCALE GENOMIC DNA]</scope>
    <source>
        <strain evidence="17 18">DSM 4740</strain>
    </source>
</reference>
<evidence type="ECO:0000259" key="16">
    <source>
        <dbReference type="SMART" id="SM01060"/>
    </source>
</evidence>
<dbReference type="PRINTS" id="PR00067">
    <property type="entry name" value="CATALASE"/>
</dbReference>
<dbReference type="InterPro" id="IPR043156">
    <property type="entry name" value="Catalase_clade2_helical"/>
</dbReference>
<dbReference type="InterPro" id="IPR024712">
    <property type="entry name" value="Catalase_clade2"/>
</dbReference>
<dbReference type="InterPro" id="IPR010582">
    <property type="entry name" value="Catalase_immune_responsive"/>
</dbReference>
<dbReference type="PROSITE" id="PS00437">
    <property type="entry name" value="CATALASE_1"/>
    <property type="match status" value="1"/>
</dbReference>
<feature type="binding site" evidence="13">
    <location>
        <position position="155"/>
    </location>
    <ligand>
        <name>heme</name>
        <dbReference type="ChEBI" id="CHEBI:30413"/>
    </ligand>
</feature>
<dbReference type="GO" id="GO:0046872">
    <property type="term" value="F:metal ion binding"/>
    <property type="evidence" value="ECO:0007669"/>
    <property type="project" value="UniProtKB-KW"/>
</dbReference>
<dbReference type="Gene3D" id="2.40.180.10">
    <property type="entry name" value="Catalase core domain"/>
    <property type="match status" value="1"/>
</dbReference>
<evidence type="ECO:0000256" key="3">
    <source>
        <dbReference type="ARBA" id="ARBA00012314"/>
    </source>
</evidence>
<dbReference type="GO" id="GO:0005829">
    <property type="term" value="C:cytosol"/>
    <property type="evidence" value="ECO:0007669"/>
    <property type="project" value="TreeGrafter"/>
</dbReference>
<dbReference type="PROSITE" id="PS00438">
    <property type="entry name" value="CATALASE_2"/>
    <property type="match status" value="1"/>
</dbReference>
<sequence>MLHRVQSLETVKTWRRENLATVKECNEIKRGVSNREDVKHVNSSETGLALWRLLQRPPLSYREKEYLFMANNPYTESNRNAAHNTERHSNGDSKSERLQAYRSDAEGHDLRTNQGTRIADNHNSLKAGERGPTLLEDFIFREKMNHFDHERIPERIVHARGAAAHGYFQPYEAAAQYSRAALFKDTGQRTPVFVRFSTVQGGRGSNDTVRDVRGFAVKFYTDEGNWDLVGNNMPVFFIQDAMKFPDFVHAVKPEPHNEIPQGQSAHDTFWDFVSLMPESAHMVLWTMSDRAFPRHYRYMEGFGVHTFRLIDRAGKARFVKFHWKPLAGTHSLIWDEAQKLWGRDPDFNRREMWDDIENGDPLEWELGIQVVEEGDEHTFDFDILDPTKLIPEEQVPVTPIGKMVLDRNPDNYFAETEQVAFNPGNVVPGIDFSNDPLLQGRLFSYLDTQMLRLGGPNFHEIPINQPVCPFHNHQRDAPHRQTINKGQASYEPNSIDGGWPSETPPAPEDGGFESYQERIDAHKVRARSESFGDHYSQARLFWHSQSDVEQEHIIAAYAFELSKVERPWIRERVIQQILPNIDMELARRVGEVHGIKPPDQPPAVKEELGKSALKASAALSLLHRQQPDIRYRKVAILAADGVDGEQVEVLQKKLKQDGATGLIIAPSMAPVKTLQGSSLTPDAMLNGLPSVTLDAVVVAGGADSVKTLTGSGLGLYYVQEAYKHLKPIAGMGDAHNMLDAAGISVPDEGVVVGDSVDGIYADFREAVRGHRVWSRDAKANQMPA</sequence>
<feature type="binding site" evidence="13">
    <location>
        <position position="441"/>
    </location>
    <ligand>
        <name>heme</name>
        <dbReference type="ChEBI" id="CHEBI:30413"/>
    </ligand>
</feature>
<dbReference type="SUPFAM" id="SSF52317">
    <property type="entry name" value="Class I glutamine amidotransferase-like"/>
    <property type="match status" value="1"/>
</dbReference>
<dbReference type="GO" id="GO:0004096">
    <property type="term" value="F:catalase activity"/>
    <property type="evidence" value="ECO:0007669"/>
    <property type="project" value="UniProtKB-UniRule"/>
</dbReference>
<dbReference type="GO" id="GO:0020037">
    <property type="term" value="F:heme binding"/>
    <property type="evidence" value="ECO:0007669"/>
    <property type="project" value="UniProtKB-UniRule"/>
</dbReference>
<feature type="binding site" evidence="13">
    <location>
        <position position="195"/>
    </location>
    <ligand>
        <name>heme</name>
        <dbReference type="ChEBI" id="CHEBI:30413"/>
    </ligand>
</feature>
<evidence type="ECO:0000256" key="6">
    <source>
        <dbReference type="ARBA" id="ARBA00022723"/>
    </source>
</evidence>
<dbReference type="InterPro" id="IPR011614">
    <property type="entry name" value="Catalase_core"/>
</dbReference>
<dbReference type="SMART" id="SM01060">
    <property type="entry name" value="Catalase"/>
    <property type="match status" value="1"/>
</dbReference>
<comment type="cofactor">
    <cofactor evidence="1 10 12">
        <name>heme</name>
        <dbReference type="ChEBI" id="CHEBI:30413"/>
    </cofactor>
</comment>
<feature type="binding site" evidence="13">
    <location>
        <position position="244"/>
    </location>
    <ligand>
        <name>heme</name>
        <dbReference type="ChEBI" id="CHEBI:30413"/>
    </ligand>
</feature>
<dbReference type="PROSITE" id="PS51402">
    <property type="entry name" value="CATALASE_3"/>
    <property type="match status" value="1"/>
</dbReference>